<evidence type="ECO:0000313" key="2">
    <source>
        <dbReference type="Proteomes" id="UP001108240"/>
    </source>
</evidence>
<organism evidence="1 2">
    <name type="scientific">Cyprinus carpio carpio</name>
    <dbReference type="NCBI Taxonomy" id="630221"/>
    <lineage>
        <taxon>Eukaryota</taxon>
        <taxon>Metazoa</taxon>
        <taxon>Chordata</taxon>
        <taxon>Craniata</taxon>
        <taxon>Vertebrata</taxon>
        <taxon>Euteleostomi</taxon>
        <taxon>Actinopterygii</taxon>
        <taxon>Neopterygii</taxon>
        <taxon>Teleostei</taxon>
        <taxon>Ostariophysi</taxon>
        <taxon>Cypriniformes</taxon>
        <taxon>Cyprinidae</taxon>
        <taxon>Cyprininae</taxon>
        <taxon>Cyprinus</taxon>
    </lineage>
</organism>
<sequence length="146" mass="16617">LWPFPVFNQSSNVSSHDTDHITCNECWIRVHVHLYLKHNRGEDTFELHSVQLELEAVEKQICDLEERQAQLREWRVALETSSADAHKSGSPGAVVLHTGVNDTTLRQMKTLKMEFRSLIKTVCSTTPVATIIVSGPLPTYQRGHER</sequence>
<keyword evidence="2" id="KW-1185">Reference proteome</keyword>
<proteinExistence type="predicted"/>
<accession>A0A9J8CQL9</accession>
<reference evidence="1" key="1">
    <citation type="submission" date="2025-08" db="UniProtKB">
        <authorList>
            <consortium name="Ensembl"/>
        </authorList>
    </citation>
    <scope>IDENTIFICATION</scope>
</reference>
<reference evidence="1" key="2">
    <citation type="submission" date="2025-09" db="UniProtKB">
        <authorList>
            <consortium name="Ensembl"/>
        </authorList>
    </citation>
    <scope>IDENTIFICATION</scope>
</reference>
<dbReference type="Ensembl" id="ENSCCRT00000119229.1">
    <property type="protein sequence ID" value="ENSCCRP00000167475.1"/>
    <property type="gene ID" value="ENSCCRG00000058012.1"/>
</dbReference>
<dbReference type="GeneTree" id="ENSGT01130000278736"/>
<dbReference type="SUPFAM" id="SSF52266">
    <property type="entry name" value="SGNH hydrolase"/>
    <property type="match status" value="1"/>
</dbReference>
<dbReference type="AlphaFoldDB" id="A0A9J8CQL9"/>
<dbReference type="Proteomes" id="UP001108240">
    <property type="component" value="Unplaced"/>
</dbReference>
<protein>
    <submittedName>
        <fullName evidence="1">Uncharacterized protein</fullName>
    </submittedName>
</protein>
<name>A0A9J8CQL9_CYPCA</name>
<dbReference type="Gene3D" id="3.40.50.12700">
    <property type="match status" value="1"/>
</dbReference>
<evidence type="ECO:0000313" key="1">
    <source>
        <dbReference type="Ensembl" id="ENSCCRP00000167475.1"/>
    </source>
</evidence>